<evidence type="ECO:0000313" key="6">
    <source>
        <dbReference type="Proteomes" id="UP000664399"/>
    </source>
</evidence>
<dbReference type="Proteomes" id="UP000664399">
    <property type="component" value="Unassembled WGS sequence"/>
</dbReference>
<reference evidence="5 6" key="1">
    <citation type="submission" date="2021-03" db="EMBL/GenBank/DDBJ databases">
        <title>The complete genome sequence of Acetobacter suratthaniensis TBRC 1719.</title>
        <authorList>
            <person name="Charoenyingcharoen P."/>
            <person name="Yukphan P."/>
        </authorList>
    </citation>
    <scope>NUCLEOTIDE SEQUENCE [LARGE SCALE GENOMIC DNA]</scope>
    <source>
        <strain evidence="5 6">TBRC 1719</strain>
    </source>
</reference>
<name>A0ABS3LNA3_9PROT</name>
<dbReference type="InterPro" id="IPR000014">
    <property type="entry name" value="PAS"/>
</dbReference>
<keyword evidence="2" id="KW-0288">FMN</keyword>
<sequence length="188" mass="20317">MNSAPSIPEEIIKLFDKSSIALSLASAGSDKPLIAANKKFCELTGYDIEEIVGKNCRFLQGNYDNTDAKKNIHQFLNGNAGLSIRQPLINVKADGTPFINLLYMSRLCDGIGNTQFILASQFDISNTHTENLNHYGVVLGNTLKKITPLAHQAGIILEGSITALANSTAMIAQAKLTLAELQSANHIF</sequence>
<keyword evidence="1" id="KW-0285">Flavoprotein</keyword>
<keyword evidence="3" id="KW-0157">Chromophore</keyword>
<dbReference type="Pfam" id="PF13426">
    <property type="entry name" value="PAS_9"/>
    <property type="match status" value="1"/>
</dbReference>
<dbReference type="RefSeq" id="WP_207854713.1">
    <property type="nucleotide sequence ID" value="NZ_JAFVMG010000010.1"/>
</dbReference>
<protein>
    <submittedName>
        <fullName evidence="5">PAS domain-containing protein</fullName>
    </submittedName>
</protein>
<organism evidence="5 6">
    <name type="scientific">Acetobacter suratthaniensis</name>
    <dbReference type="NCBI Taxonomy" id="1502841"/>
    <lineage>
        <taxon>Bacteria</taxon>
        <taxon>Pseudomonadati</taxon>
        <taxon>Pseudomonadota</taxon>
        <taxon>Alphaproteobacteria</taxon>
        <taxon>Acetobacterales</taxon>
        <taxon>Acetobacteraceae</taxon>
        <taxon>Acetobacter</taxon>
    </lineage>
</organism>
<accession>A0ABS3LNA3</accession>
<dbReference type="Gene3D" id="3.30.450.20">
    <property type="entry name" value="PAS domain"/>
    <property type="match status" value="1"/>
</dbReference>
<dbReference type="PROSITE" id="PS50112">
    <property type="entry name" value="PAS"/>
    <property type="match status" value="1"/>
</dbReference>
<keyword evidence="6" id="KW-1185">Reference proteome</keyword>
<evidence type="ECO:0000256" key="3">
    <source>
        <dbReference type="ARBA" id="ARBA00022991"/>
    </source>
</evidence>
<feature type="domain" description="PAS" evidence="4">
    <location>
        <begin position="7"/>
        <end position="79"/>
    </location>
</feature>
<dbReference type="CDD" id="cd00130">
    <property type="entry name" value="PAS"/>
    <property type="match status" value="1"/>
</dbReference>
<dbReference type="PANTHER" id="PTHR47429:SF2">
    <property type="entry name" value="PROTEIN TWIN LOV 1"/>
    <property type="match status" value="1"/>
</dbReference>
<evidence type="ECO:0000256" key="2">
    <source>
        <dbReference type="ARBA" id="ARBA00022643"/>
    </source>
</evidence>
<evidence type="ECO:0000256" key="1">
    <source>
        <dbReference type="ARBA" id="ARBA00022630"/>
    </source>
</evidence>
<proteinExistence type="predicted"/>
<dbReference type="SUPFAM" id="SSF55785">
    <property type="entry name" value="PYP-like sensor domain (PAS domain)"/>
    <property type="match status" value="1"/>
</dbReference>
<gene>
    <name evidence="5" type="ORF">J2D75_10205</name>
</gene>
<comment type="caution">
    <text evidence="5">The sequence shown here is derived from an EMBL/GenBank/DDBJ whole genome shotgun (WGS) entry which is preliminary data.</text>
</comment>
<dbReference type="NCBIfam" id="TIGR00229">
    <property type="entry name" value="sensory_box"/>
    <property type="match status" value="1"/>
</dbReference>
<dbReference type="EMBL" id="JAFVMG010000010">
    <property type="protein sequence ID" value="MBO1328844.1"/>
    <property type="molecule type" value="Genomic_DNA"/>
</dbReference>
<dbReference type="PANTHER" id="PTHR47429">
    <property type="entry name" value="PROTEIN TWIN LOV 1"/>
    <property type="match status" value="1"/>
</dbReference>
<evidence type="ECO:0000259" key="4">
    <source>
        <dbReference type="PROSITE" id="PS50112"/>
    </source>
</evidence>
<dbReference type="InterPro" id="IPR035965">
    <property type="entry name" value="PAS-like_dom_sf"/>
</dbReference>
<evidence type="ECO:0000313" key="5">
    <source>
        <dbReference type="EMBL" id="MBO1328844.1"/>
    </source>
</evidence>